<evidence type="ECO:0000313" key="11">
    <source>
        <dbReference type="Proteomes" id="UP000637423"/>
    </source>
</evidence>
<evidence type="ECO:0000256" key="2">
    <source>
        <dbReference type="ARBA" id="ARBA00022723"/>
    </source>
</evidence>
<feature type="domain" description="Oligopeptidase F N-terminal" evidence="9">
    <location>
        <begin position="142"/>
        <end position="209"/>
    </location>
</feature>
<dbReference type="GO" id="GO:0006508">
    <property type="term" value="P:proteolysis"/>
    <property type="evidence" value="ECO:0007669"/>
    <property type="project" value="UniProtKB-KW"/>
</dbReference>
<evidence type="ECO:0000259" key="8">
    <source>
        <dbReference type="Pfam" id="PF01432"/>
    </source>
</evidence>
<dbReference type="Gene3D" id="1.20.140.70">
    <property type="entry name" value="Oligopeptidase f, N-terminal domain"/>
    <property type="match status" value="1"/>
</dbReference>
<organism evidence="10 11">
    <name type="scientific">Undibacterium terreum</name>
    <dbReference type="NCBI Taxonomy" id="1224302"/>
    <lineage>
        <taxon>Bacteria</taxon>
        <taxon>Pseudomonadati</taxon>
        <taxon>Pseudomonadota</taxon>
        <taxon>Betaproteobacteria</taxon>
        <taxon>Burkholderiales</taxon>
        <taxon>Oxalobacteraceae</taxon>
        <taxon>Undibacterium</taxon>
    </lineage>
</organism>
<proteinExistence type="inferred from homology"/>
<evidence type="ECO:0000256" key="1">
    <source>
        <dbReference type="ARBA" id="ARBA00022670"/>
    </source>
</evidence>
<protein>
    <recommendedName>
        <fullName evidence="6">Oligopeptidase F</fullName>
        <ecNumber evidence="6">3.4.24.-</ecNumber>
    </recommendedName>
</protein>
<dbReference type="InterPro" id="IPR013647">
    <property type="entry name" value="OligopepF_N_dom"/>
</dbReference>
<gene>
    <name evidence="10" type="ORF">GCM10011396_02670</name>
</gene>
<dbReference type="AlphaFoldDB" id="A0A916XBD3"/>
<dbReference type="CDD" id="cd09608">
    <property type="entry name" value="M3B_PepF"/>
    <property type="match status" value="1"/>
</dbReference>
<keyword evidence="2 6" id="KW-0479">Metal-binding</keyword>
<evidence type="ECO:0000256" key="5">
    <source>
        <dbReference type="ARBA" id="ARBA00023049"/>
    </source>
</evidence>
<comment type="caution">
    <text evidence="10">The sequence shown here is derived from an EMBL/GenBank/DDBJ whole genome shotgun (WGS) entry which is preliminary data.</text>
</comment>
<sequence length="632" mass="71422">MIVIPINFQNRKDAMHKYLISSLFSVAIALPSLPAFAETEADKWNLQDLYATSADWDKDAAKLEAQLKEISGCSGHLGESVKRFKACLDLNADLLKRYARLASYASQFHDQDTGGTPGLDLNQRAEILGSKVEEASSFMRPEVLTMGAAKVKSYLAQDKSLSIYAHPMDDILRGASHTLDKKGEQLVATFGMATNTGQTVYSTLSSSDMPWPKVKLSDGKEVVIDQAAYTKYRSSNNREDRKLVFDAFWGKWKEFERTYGVTFYEMLKKDSVYAKVRNYPDSLTQALDANKLPVGVYNMLVTQTRANLPTLHRYFKLRASMLGVKEMRYYDIYPPLVHSDLKYPIAESTQLMLASVKPLGDDYVQAMTKAVTQRWMDVYPRPKKRSGAYMNGIAYDVHPYLLLNHNDDYESVSTEAHEWGHAMHSYLANKNQPFITADYPIFTAEIASTTNEVFLLDHMLKIAKTDDERLLYLGSALENLRGTFFRQAMFADFEREVHSRVDKGESLTGDAITKIYGDILKSYHGDKEGVVKIDDLYAIEWAYIPHFYNRFYVFQYATSIAAGSMFADEILKGVPGAKDKYLNILKSGGSVYPYELVKAAGVDMATPAPYQAIFARMNKIMDQIEAIQAKRK</sequence>
<evidence type="ECO:0000256" key="6">
    <source>
        <dbReference type="RuleBase" id="RU368091"/>
    </source>
</evidence>
<reference evidence="10" key="1">
    <citation type="journal article" date="2014" name="Int. J. Syst. Evol. Microbiol.">
        <title>Complete genome sequence of Corynebacterium casei LMG S-19264T (=DSM 44701T), isolated from a smear-ripened cheese.</title>
        <authorList>
            <consortium name="US DOE Joint Genome Institute (JGI-PGF)"/>
            <person name="Walter F."/>
            <person name="Albersmeier A."/>
            <person name="Kalinowski J."/>
            <person name="Ruckert C."/>
        </authorList>
    </citation>
    <scope>NUCLEOTIDE SEQUENCE</scope>
    <source>
        <strain evidence="10">CGMCC 1.10998</strain>
    </source>
</reference>
<reference evidence="10" key="2">
    <citation type="submission" date="2020-09" db="EMBL/GenBank/DDBJ databases">
        <authorList>
            <person name="Sun Q."/>
            <person name="Zhou Y."/>
        </authorList>
    </citation>
    <scope>NUCLEOTIDE SEQUENCE</scope>
    <source>
        <strain evidence="10">CGMCC 1.10998</strain>
    </source>
</reference>
<feature type="signal peptide" evidence="7">
    <location>
        <begin position="1"/>
        <end position="37"/>
    </location>
</feature>
<dbReference type="InterPro" id="IPR042088">
    <property type="entry name" value="OligoPept_F_C"/>
</dbReference>
<dbReference type="EC" id="3.4.24.-" evidence="6"/>
<dbReference type="GO" id="GO:0046872">
    <property type="term" value="F:metal ion binding"/>
    <property type="evidence" value="ECO:0007669"/>
    <property type="project" value="UniProtKB-UniRule"/>
</dbReference>
<name>A0A916XBD3_9BURK</name>
<keyword evidence="11" id="KW-1185">Reference proteome</keyword>
<evidence type="ECO:0000256" key="4">
    <source>
        <dbReference type="ARBA" id="ARBA00022833"/>
    </source>
</evidence>
<dbReference type="SUPFAM" id="SSF55486">
    <property type="entry name" value="Metalloproteases ('zincins'), catalytic domain"/>
    <property type="match status" value="1"/>
</dbReference>
<accession>A0A916XBD3</accession>
<dbReference type="NCBIfam" id="TIGR00181">
    <property type="entry name" value="pepF"/>
    <property type="match status" value="1"/>
</dbReference>
<evidence type="ECO:0000313" key="10">
    <source>
        <dbReference type="EMBL" id="GGC59217.1"/>
    </source>
</evidence>
<dbReference type="Gene3D" id="1.10.1370.20">
    <property type="entry name" value="Oligoendopeptidase f, C-terminal domain"/>
    <property type="match status" value="1"/>
</dbReference>
<comment type="function">
    <text evidence="6">Has oligopeptidase activity and degrades a variety of small bioactive peptides.</text>
</comment>
<keyword evidence="7" id="KW-0732">Signal</keyword>
<evidence type="ECO:0000256" key="7">
    <source>
        <dbReference type="SAM" id="SignalP"/>
    </source>
</evidence>
<dbReference type="InterPro" id="IPR001567">
    <property type="entry name" value="Pept_M3A_M3B_dom"/>
</dbReference>
<feature type="domain" description="Peptidase M3A/M3B catalytic" evidence="8">
    <location>
        <begin position="233"/>
        <end position="614"/>
    </location>
</feature>
<dbReference type="Pfam" id="PF08439">
    <property type="entry name" value="Peptidase_M3_N"/>
    <property type="match status" value="1"/>
</dbReference>
<comment type="similarity">
    <text evidence="6">Belongs to the peptidase M3B family.</text>
</comment>
<evidence type="ECO:0000259" key="9">
    <source>
        <dbReference type="Pfam" id="PF08439"/>
    </source>
</evidence>
<dbReference type="Gene3D" id="1.10.287.830">
    <property type="entry name" value="putative peptidase helix hairpin domain like"/>
    <property type="match status" value="1"/>
</dbReference>
<keyword evidence="3 6" id="KW-0378">Hydrolase</keyword>
<dbReference type="Pfam" id="PF01432">
    <property type="entry name" value="Peptidase_M3"/>
    <property type="match status" value="1"/>
</dbReference>
<keyword evidence="5 6" id="KW-0482">Metalloprotease</keyword>
<dbReference type="GO" id="GO:0004222">
    <property type="term" value="F:metalloendopeptidase activity"/>
    <property type="evidence" value="ECO:0007669"/>
    <property type="project" value="UniProtKB-UniRule"/>
</dbReference>
<dbReference type="EMBL" id="BMED01000001">
    <property type="protein sequence ID" value="GGC59217.1"/>
    <property type="molecule type" value="Genomic_DNA"/>
</dbReference>
<keyword evidence="4 6" id="KW-0862">Zinc</keyword>
<dbReference type="InterPro" id="IPR004438">
    <property type="entry name" value="Peptidase_M3B"/>
</dbReference>
<dbReference type="Proteomes" id="UP000637423">
    <property type="component" value="Unassembled WGS sequence"/>
</dbReference>
<evidence type="ECO:0000256" key="3">
    <source>
        <dbReference type="ARBA" id="ARBA00022801"/>
    </source>
</evidence>
<comment type="cofactor">
    <cofactor evidence="6">
        <name>Zn(2+)</name>
        <dbReference type="ChEBI" id="CHEBI:29105"/>
    </cofactor>
    <text evidence="6">Binds 1 zinc ion.</text>
</comment>
<feature type="chain" id="PRO_5037079808" description="Oligopeptidase F" evidence="7">
    <location>
        <begin position="38"/>
        <end position="632"/>
    </location>
</feature>
<keyword evidence="1 6" id="KW-0645">Protease</keyword>